<accession>A0A0G4EBY0</accession>
<evidence type="ECO:0000313" key="2">
    <source>
        <dbReference type="EMBL" id="CEL93492.1"/>
    </source>
</evidence>
<feature type="compositionally biased region" description="Polar residues" evidence="1">
    <location>
        <begin position="231"/>
        <end position="244"/>
    </location>
</feature>
<dbReference type="EMBL" id="CDMY01000170">
    <property type="protein sequence ID" value="CEL93492.1"/>
    <property type="molecule type" value="Genomic_DNA"/>
</dbReference>
<evidence type="ECO:0000313" key="3">
    <source>
        <dbReference type="Proteomes" id="UP000041254"/>
    </source>
</evidence>
<feature type="compositionally biased region" description="Basic residues" evidence="1">
    <location>
        <begin position="267"/>
        <end position="276"/>
    </location>
</feature>
<name>A0A0G4EBY0_VITBC</name>
<reference evidence="2 3" key="1">
    <citation type="submission" date="2014-11" db="EMBL/GenBank/DDBJ databases">
        <authorList>
            <person name="Zhu J."/>
            <person name="Qi W."/>
            <person name="Song R."/>
        </authorList>
    </citation>
    <scope>NUCLEOTIDE SEQUENCE [LARGE SCALE GENOMIC DNA]</scope>
</reference>
<feature type="region of interest" description="Disordered" evidence="1">
    <location>
        <begin position="230"/>
        <end position="292"/>
    </location>
</feature>
<organism evidence="2 3">
    <name type="scientific">Vitrella brassicaformis (strain CCMP3155)</name>
    <dbReference type="NCBI Taxonomy" id="1169540"/>
    <lineage>
        <taxon>Eukaryota</taxon>
        <taxon>Sar</taxon>
        <taxon>Alveolata</taxon>
        <taxon>Colpodellida</taxon>
        <taxon>Vitrellaceae</taxon>
        <taxon>Vitrella</taxon>
    </lineage>
</organism>
<dbReference type="AlphaFoldDB" id="A0A0G4EBY0"/>
<dbReference type="Proteomes" id="UP000041254">
    <property type="component" value="Unassembled WGS sequence"/>
</dbReference>
<feature type="compositionally biased region" description="Polar residues" evidence="1">
    <location>
        <begin position="255"/>
        <end position="265"/>
    </location>
</feature>
<dbReference type="VEuPathDB" id="CryptoDB:Vbra_4827"/>
<sequence>MEPFFGPFTTQNHYLTPDLYSRIYHKVERTFANTGTLRSIERLGVKTFNLPTPPFTADRSRRAEHYFRKLRAMQKTIERLLLKLVCVEPGVTLGTTGRGSQQLENETQAINLISEFVSAVDNLERHPSCELKQYMRQYYAMKKAASDFLVDLQVLQRAKNEHLIRTKAPPTIYTTTYADPLLPVPPEDAPSRMSPLYSSDGGHPWMGYNRPMTADVTTRLRETGQLEGMMMTSSRPQTATTETKGASDVAKATNGRPSTAQQLNKSAVRKKTKVATRPKSAAPGGSARLHLPTPQVFDENSRSFLDTRTSVYQGGSVRVPWEAYRRRNKWSTCPPSLNRTGYWYYAHHA</sequence>
<gene>
    <name evidence="2" type="ORF">Vbra_4827</name>
</gene>
<proteinExistence type="predicted"/>
<evidence type="ECO:0000256" key="1">
    <source>
        <dbReference type="SAM" id="MobiDB-lite"/>
    </source>
</evidence>
<keyword evidence="3" id="KW-1185">Reference proteome</keyword>
<protein>
    <submittedName>
        <fullName evidence="2">Uncharacterized protein</fullName>
    </submittedName>
</protein>
<dbReference type="InParanoid" id="A0A0G4EBY0"/>